<dbReference type="Proteomes" id="UP000826462">
    <property type="component" value="Chromosome 2"/>
</dbReference>
<keyword evidence="3" id="KW-1185">Reference proteome</keyword>
<feature type="signal peptide" evidence="1">
    <location>
        <begin position="1"/>
        <end position="40"/>
    </location>
</feature>
<evidence type="ECO:0000313" key="2">
    <source>
        <dbReference type="EMBL" id="QYD71176.1"/>
    </source>
</evidence>
<evidence type="ECO:0000313" key="3">
    <source>
        <dbReference type="Proteomes" id="UP000826462"/>
    </source>
</evidence>
<dbReference type="PROSITE" id="PS51257">
    <property type="entry name" value="PROKAR_LIPOPROTEIN"/>
    <property type="match status" value="1"/>
</dbReference>
<dbReference type="InterPro" id="IPR025522">
    <property type="entry name" value="DUF4410"/>
</dbReference>
<organism evidence="2 3">
    <name type="scientific">Paraburkholderia edwinii</name>
    <dbReference type="NCBI Taxonomy" id="2861782"/>
    <lineage>
        <taxon>Bacteria</taxon>
        <taxon>Pseudomonadati</taxon>
        <taxon>Pseudomonadota</taxon>
        <taxon>Betaproteobacteria</taxon>
        <taxon>Burkholderiales</taxon>
        <taxon>Burkholderiaceae</taxon>
        <taxon>Paraburkholderia</taxon>
    </lineage>
</organism>
<proteinExistence type="predicted"/>
<gene>
    <name evidence="2" type="ORF">KZJ38_29450</name>
</gene>
<feature type="chain" id="PRO_5045934437" evidence="1">
    <location>
        <begin position="41"/>
        <end position="259"/>
    </location>
</feature>
<accession>A0ABX8URB8</accession>
<reference evidence="2 3" key="1">
    <citation type="submission" date="2021-07" db="EMBL/GenBank/DDBJ databases">
        <title>Paraburkholderia edwinii protects Aspergillus sp. from phenazines by acting as a toxin sponge.</title>
        <authorList>
            <person name="Dahlstrom K.M."/>
            <person name="Newman D.K."/>
        </authorList>
    </citation>
    <scope>NUCLEOTIDE SEQUENCE [LARGE SCALE GENOMIC DNA]</scope>
    <source>
        <strain evidence="2 3">Pe01</strain>
    </source>
</reference>
<keyword evidence="1" id="KW-0732">Signal</keyword>
<protein>
    <submittedName>
        <fullName evidence="2">DUF4410 domain-containing protein</fullName>
    </submittedName>
</protein>
<dbReference type="Pfam" id="PF14366">
    <property type="entry name" value="DUF4410"/>
    <property type="match status" value="1"/>
</dbReference>
<dbReference type="RefSeq" id="WP_219800609.1">
    <property type="nucleotide sequence ID" value="NZ_CP080096.1"/>
</dbReference>
<name>A0ABX8URB8_9BURK</name>
<dbReference type="EMBL" id="CP080096">
    <property type="protein sequence ID" value="QYD71176.1"/>
    <property type="molecule type" value="Genomic_DNA"/>
</dbReference>
<evidence type="ECO:0000256" key="1">
    <source>
        <dbReference type="SAM" id="SignalP"/>
    </source>
</evidence>
<sequence>MFTTLKSIGTKTARHASSALLFSAILLTGCASGITNVANASPNPVVTQTQVRPDNIYVYSFASSAEQVKLDSGGLAHKLISHMSGSSDQPQQAADAVQVQQQVADEIVRKLQSMGLHAVRTDAPPPADQNVLLVQGSFDKIDAGNRRRRTMIGLGAGESEVGTTVQVLYKPAGGTPTLVQSFDANADSGKAPGVAETAGVGAAAGHIATSVAMGGGMHAVSETRHDTVGEDAKRLGNKIAKQIADIGVSEGWLPGSTVR</sequence>